<name>A0A2W4BAK8_9ENTE</name>
<dbReference type="GO" id="GO:0003677">
    <property type="term" value="F:DNA binding"/>
    <property type="evidence" value="ECO:0007669"/>
    <property type="project" value="UniProtKB-KW"/>
</dbReference>
<comment type="caution">
    <text evidence="3">The sequence shown here is derived from an EMBL/GenBank/DDBJ whole genome shotgun (WGS) entry which is preliminary data.</text>
</comment>
<dbReference type="Gene3D" id="1.10.1660.10">
    <property type="match status" value="1"/>
</dbReference>
<feature type="domain" description="HTH merR-type" evidence="2">
    <location>
        <begin position="1"/>
        <end position="71"/>
    </location>
</feature>
<dbReference type="CDD" id="cd01107">
    <property type="entry name" value="HTH_BmrR"/>
    <property type="match status" value="1"/>
</dbReference>
<dbReference type="SUPFAM" id="SSF55136">
    <property type="entry name" value="Probable bacterial effector-binding domain"/>
    <property type="match status" value="1"/>
</dbReference>
<dbReference type="InterPro" id="IPR010499">
    <property type="entry name" value="AraC_E-bd"/>
</dbReference>
<dbReference type="Pfam" id="PF06445">
    <property type="entry name" value="GyrI-like"/>
    <property type="match status" value="1"/>
</dbReference>
<dbReference type="PROSITE" id="PS00552">
    <property type="entry name" value="HTH_MERR_1"/>
    <property type="match status" value="1"/>
</dbReference>
<sequence>MFKISEFSELTNISPRMLRYYDKLNVLKPKTIQKENGYRYYTPEQINQANQILSLKTIGIPLKEIKSLLENEDDMSDYLARQRTLLETELAEKKLQLTYLGLLEEKSAAANSEIINYPIEVRMMKETLVLPYRQKVESYYHEEQLWQTLFAKINLQDRATLGNSIAVFQNDPSDSIDIEVMIGIPKKLKSTYSKATLFAPGLIASVVVSGTYERMPKVHEDMKTWLRLNEYILSGNVFNIYHSSPATEEQEELYITEICYPIKKASI</sequence>
<keyword evidence="4" id="KW-1185">Reference proteome</keyword>
<dbReference type="GO" id="GO:0003700">
    <property type="term" value="F:DNA-binding transcription factor activity"/>
    <property type="evidence" value="ECO:0007669"/>
    <property type="project" value="InterPro"/>
</dbReference>
<dbReference type="Pfam" id="PF13411">
    <property type="entry name" value="MerR_1"/>
    <property type="match status" value="1"/>
</dbReference>
<dbReference type="InterPro" id="IPR000551">
    <property type="entry name" value="MerR-type_HTH_dom"/>
</dbReference>
<evidence type="ECO:0000313" key="3">
    <source>
        <dbReference type="EMBL" id="PZL69872.1"/>
    </source>
</evidence>
<dbReference type="SMART" id="SM00422">
    <property type="entry name" value="HTH_MERR"/>
    <property type="match status" value="1"/>
</dbReference>
<dbReference type="InterPro" id="IPR029442">
    <property type="entry name" value="GyrI-like"/>
</dbReference>
<evidence type="ECO:0000313" key="4">
    <source>
        <dbReference type="Proteomes" id="UP000249828"/>
    </source>
</evidence>
<dbReference type="SUPFAM" id="SSF46955">
    <property type="entry name" value="Putative DNA-binding domain"/>
    <property type="match status" value="1"/>
</dbReference>
<keyword evidence="1" id="KW-0238">DNA-binding</keyword>
<dbReference type="InterPro" id="IPR011256">
    <property type="entry name" value="Reg_factor_effector_dom_sf"/>
</dbReference>
<protein>
    <submittedName>
        <fullName evidence="3">MerR family transcriptional regulator</fullName>
    </submittedName>
</protein>
<dbReference type="EMBL" id="PIEU01000129">
    <property type="protein sequence ID" value="PZL69872.1"/>
    <property type="molecule type" value="Genomic_DNA"/>
</dbReference>
<dbReference type="RefSeq" id="WP_111248975.1">
    <property type="nucleotide sequence ID" value="NZ_JAFLVY010000018.1"/>
</dbReference>
<evidence type="ECO:0000259" key="2">
    <source>
        <dbReference type="PROSITE" id="PS50937"/>
    </source>
</evidence>
<dbReference type="InterPro" id="IPR047057">
    <property type="entry name" value="MerR_fam"/>
</dbReference>
<reference evidence="3 4" key="1">
    <citation type="submission" date="2017-11" db="EMBL/GenBank/DDBJ databases">
        <title>Draft genome sequence of Enterococcus plantarum TRW2 strain isolated from lettuce.</title>
        <authorList>
            <person name="Kim E.B."/>
            <person name="Marco M.L."/>
            <person name="Williams T.R."/>
            <person name="You I.H."/>
        </authorList>
    </citation>
    <scope>NUCLEOTIDE SEQUENCE [LARGE SCALE GENOMIC DNA]</scope>
    <source>
        <strain evidence="3 4">TRW2</strain>
    </source>
</reference>
<dbReference type="Proteomes" id="UP000249828">
    <property type="component" value="Unassembled WGS sequence"/>
</dbReference>
<gene>
    <name evidence="3" type="ORF">CI088_16600</name>
</gene>
<organism evidence="3 4">
    <name type="scientific">Enterococcus plantarum</name>
    <dbReference type="NCBI Taxonomy" id="1077675"/>
    <lineage>
        <taxon>Bacteria</taxon>
        <taxon>Bacillati</taxon>
        <taxon>Bacillota</taxon>
        <taxon>Bacilli</taxon>
        <taxon>Lactobacillales</taxon>
        <taxon>Enterococcaceae</taxon>
        <taxon>Enterococcus</taxon>
    </lineage>
</organism>
<dbReference type="PANTHER" id="PTHR30204">
    <property type="entry name" value="REDOX-CYCLING DRUG-SENSING TRANSCRIPTIONAL ACTIVATOR SOXR"/>
    <property type="match status" value="1"/>
</dbReference>
<evidence type="ECO:0000256" key="1">
    <source>
        <dbReference type="ARBA" id="ARBA00023125"/>
    </source>
</evidence>
<accession>A0A2W4BAK8</accession>
<dbReference type="AlphaFoldDB" id="A0A2W4BAK8"/>
<dbReference type="PROSITE" id="PS50937">
    <property type="entry name" value="HTH_MERR_2"/>
    <property type="match status" value="1"/>
</dbReference>
<dbReference type="PANTHER" id="PTHR30204:SF97">
    <property type="entry name" value="MERR FAMILY REGULATORY PROTEIN"/>
    <property type="match status" value="1"/>
</dbReference>
<dbReference type="STRING" id="1077675.BCR22_09070"/>
<proteinExistence type="predicted"/>
<dbReference type="InterPro" id="IPR009061">
    <property type="entry name" value="DNA-bd_dom_put_sf"/>
</dbReference>
<dbReference type="SMART" id="SM00871">
    <property type="entry name" value="AraC_E_bind"/>
    <property type="match status" value="1"/>
</dbReference>
<dbReference type="Gene3D" id="3.20.80.10">
    <property type="entry name" value="Regulatory factor, effector binding domain"/>
    <property type="match status" value="1"/>
</dbReference>